<keyword evidence="5" id="KW-0539">Nucleus</keyword>
<dbReference type="EMBL" id="GGEC01004704">
    <property type="protein sequence ID" value="MBW85187.1"/>
    <property type="molecule type" value="Transcribed_RNA"/>
</dbReference>
<dbReference type="Gene3D" id="2.170.150.80">
    <property type="entry name" value="NAC domain"/>
    <property type="match status" value="1"/>
</dbReference>
<reference evidence="7" key="1">
    <citation type="submission" date="2018-02" db="EMBL/GenBank/DDBJ databases">
        <title>Rhizophora mucronata_Transcriptome.</title>
        <authorList>
            <person name="Meera S.P."/>
            <person name="Sreeshan A."/>
            <person name="Augustine A."/>
        </authorList>
    </citation>
    <scope>NUCLEOTIDE SEQUENCE</scope>
    <source>
        <tissue evidence="7">Leaf</tissue>
    </source>
</reference>
<comment type="subcellular location">
    <subcellularLocation>
        <location evidence="1">Nucleus</location>
    </subcellularLocation>
</comment>
<evidence type="ECO:0000256" key="3">
    <source>
        <dbReference type="ARBA" id="ARBA00023125"/>
    </source>
</evidence>
<dbReference type="PANTHER" id="PTHR31989">
    <property type="entry name" value="NAC DOMAIN-CONTAINING PROTEIN 82-RELATED"/>
    <property type="match status" value="1"/>
</dbReference>
<dbReference type="InterPro" id="IPR003441">
    <property type="entry name" value="NAC-dom"/>
</dbReference>
<keyword evidence="4" id="KW-0804">Transcription</keyword>
<evidence type="ECO:0000256" key="2">
    <source>
        <dbReference type="ARBA" id="ARBA00023015"/>
    </source>
</evidence>
<dbReference type="SMR" id="A0A2P2IVH2"/>
<evidence type="ECO:0000313" key="7">
    <source>
        <dbReference type="EMBL" id="MBW85187.1"/>
    </source>
</evidence>
<dbReference type="GO" id="GO:0003677">
    <property type="term" value="F:DNA binding"/>
    <property type="evidence" value="ECO:0007669"/>
    <property type="project" value="UniProtKB-KW"/>
</dbReference>
<evidence type="ECO:0000256" key="4">
    <source>
        <dbReference type="ARBA" id="ARBA00023163"/>
    </source>
</evidence>
<accession>A0A2P2IVH2</accession>
<dbReference type="EMBL" id="GGEC01004705">
    <property type="protein sequence ID" value="MBW85188.1"/>
    <property type="molecule type" value="Transcribed_RNA"/>
</dbReference>
<organism evidence="7">
    <name type="scientific">Rhizophora mucronata</name>
    <name type="common">Asiatic mangrove</name>
    <dbReference type="NCBI Taxonomy" id="61149"/>
    <lineage>
        <taxon>Eukaryota</taxon>
        <taxon>Viridiplantae</taxon>
        <taxon>Streptophyta</taxon>
        <taxon>Embryophyta</taxon>
        <taxon>Tracheophyta</taxon>
        <taxon>Spermatophyta</taxon>
        <taxon>Magnoliopsida</taxon>
        <taxon>eudicotyledons</taxon>
        <taxon>Gunneridae</taxon>
        <taxon>Pentapetalae</taxon>
        <taxon>rosids</taxon>
        <taxon>fabids</taxon>
        <taxon>Malpighiales</taxon>
        <taxon>Rhizophoraceae</taxon>
        <taxon>Rhizophora</taxon>
    </lineage>
</organism>
<dbReference type="PROSITE" id="PS51005">
    <property type="entry name" value="NAC"/>
    <property type="match status" value="1"/>
</dbReference>
<dbReference type="GO" id="GO:0005634">
    <property type="term" value="C:nucleus"/>
    <property type="evidence" value="ECO:0007669"/>
    <property type="project" value="UniProtKB-SubCell"/>
</dbReference>
<protein>
    <submittedName>
        <fullName evidence="7">NAC transcription factor 061</fullName>
    </submittedName>
</protein>
<dbReference type="SUPFAM" id="SSF101941">
    <property type="entry name" value="NAC domain"/>
    <property type="match status" value="1"/>
</dbReference>
<evidence type="ECO:0000256" key="5">
    <source>
        <dbReference type="ARBA" id="ARBA00023242"/>
    </source>
</evidence>
<name>A0A2P2IVH2_RHIMU</name>
<dbReference type="GO" id="GO:0006355">
    <property type="term" value="P:regulation of DNA-templated transcription"/>
    <property type="evidence" value="ECO:0007669"/>
    <property type="project" value="InterPro"/>
</dbReference>
<evidence type="ECO:0000259" key="6">
    <source>
        <dbReference type="PROSITE" id="PS51005"/>
    </source>
</evidence>
<evidence type="ECO:0000256" key="1">
    <source>
        <dbReference type="ARBA" id="ARBA00004123"/>
    </source>
</evidence>
<dbReference type="InterPro" id="IPR036093">
    <property type="entry name" value="NAC_dom_sf"/>
</dbReference>
<keyword evidence="2" id="KW-0805">Transcription regulation</keyword>
<dbReference type="AlphaFoldDB" id="A0A2P2IVH2"/>
<feature type="domain" description="NAC" evidence="6">
    <location>
        <begin position="5"/>
        <end position="163"/>
    </location>
</feature>
<proteinExistence type="predicted"/>
<sequence>MSSLLPPGFCFFPSDDQLFTYYLTNKNRTGGAADATPCSVTINGYDVVRELDLYEYSPFELPESACYEYFRHGQRRRHWYCYSEVRDLAEGRRRAKGGFWIMRGKARGFFLPGGDALIGKRTRFVYYSGESDANAVRTHWVLYEYSLSDRFKASFVLCRVFIKSHSGNIVSENALGTSTEESTPAACYNGVQHDGFHIPKNVGAKVHPYNTSNRLEKISSDLLTLKLTCDKISRDVLGLSHDLDYQIGETVETSRNNLHTEADQQIPEDDFLELDDLRD</sequence>
<dbReference type="Pfam" id="PF02365">
    <property type="entry name" value="NAM"/>
    <property type="match status" value="1"/>
</dbReference>
<keyword evidence="3" id="KW-0238">DNA-binding</keyword>